<keyword evidence="2" id="KW-0812">Transmembrane</keyword>
<comment type="caution">
    <text evidence="3">The sequence shown here is derived from an EMBL/GenBank/DDBJ whole genome shotgun (WGS) entry which is preliminary data.</text>
</comment>
<dbReference type="OrthoDB" id="5126396at2"/>
<sequence length="395" mass="41583">MTQDPLAQRLWLAAHTDAGLLTTLRVAYRGRFDVLDALWWRFRPLTPTESGHADPAVELAEVQAHVYSRECLDEPVIDAYDALTGATVTATPHEHRMRALTAQLQQDAVALDALLERMRDWKAVAPADPGHPPVDAWDTPEARDTPDSPETRTTEPVAAPTASPAVALAAPHVALRGRPVFFGLGLVIGVVLGAVGTLGSLARAESPGRGDAASAEENTADTTDSRAGASPGDVLQIFDEVPDWPDGAPPKLGPEYRPDSIRSVLGPADTGFGVYVAQRGSAEYCIIVQDADKSGSTACSTRRTIAASGLHMRALVWSPPQPAENAVLLQVYVTWNRTGAIVAGTSPRAVGGAAPYTGSSPAREPAASTRSVDTPAPAVNRPAVRCGPVVRIALC</sequence>
<feature type="region of interest" description="Disordered" evidence="1">
    <location>
        <begin position="124"/>
        <end position="161"/>
    </location>
</feature>
<dbReference type="AlphaFoldDB" id="A0A3A5MTP9"/>
<dbReference type="Proteomes" id="UP000272015">
    <property type="component" value="Unassembled WGS sequence"/>
</dbReference>
<evidence type="ECO:0000256" key="2">
    <source>
        <dbReference type="SAM" id="Phobius"/>
    </source>
</evidence>
<organism evidence="3 4">
    <name type="scientific">Cryobacterium melibiosiphilum</name>
    <dbReference type="NCBI Taxonomy" id="995039"/>
    <lineage>
        <taxon>Bacteria</taxon>
        <taxon>Bacillati</taxon>
        <taxon>Actinomycetota</taxon>
        <taxon>Actinomycetes</taxon>
        <taxon>Micrococcales</taxon>
        <taxon>Microbacteriaceae</taxon>
        <taxon>Cryobacterium</taxon>
    </lineage>
</organism>
<evidence type="ECO:0000256" key="1">
    <source>
        <dbReference type="SAM" id="MobiDB-lite"/>
    </source>
</evidence>
<dbReference type="RefSeq" id="WP_119973656.1">
    <property type="nucleotide sequence ID" value="NZ_JBHSQA010000001.1"/>
</dbReference>
<dbReference type="EMBL" id="QZVS01000074">
    <property type="protein sequence ID" value="RJT89346.1"/>
    <property type="molecule type" value="Genomic_DNA"/>
</dbReference>
<feature type="transmembrane region" description="Helical" evidence="2">
    <location>
        <begin position="180"/>
        <end position="201"/>
    </location>
</feature>
<name>A0A3A5MTP9_9MICO</name>
<gene>
    <name evidence="3" type="ORF">D6T64_07200</name>
</gene>
<feature type="compositionally biased region" description="Basic and acidic residues" evidence="1">
    <location>
        <begin position="140"/>
        <end position="153"/>
    </location>
</feature>
<proteinExistence type="predicted"/>
<reference evidence="3 4" key="1">
    <citation type="submission" date="2018-09" db="EMBL/GenBank/DDBJ databases">
        <title>Novel species of Cryobacterium.</title>
        <authorList>
            <person name="Liu Q."/>
            <person name="Xin Y.-H."/>
        </authorList>
    </citation>
    <scope>NUCLEOTIDE SEQUENCE [LARGE SCALE GENOMIC DNA]</scope>
    <source>
        <strain evidence="3 4">Hh39</strain>
    </source>
</reference>
<feature type="region of interest" description="Disordered" evidence="1">
    <location>
        <begin position="203"/>
        <end position="231"/>
    </location>
</feature>
<keyword evidence="2" id="KW-1133">Transmembrane helix</keyword>
<evidence type="ECO:0000313" key="3">
    <source>
        <dbReference type="EMBL" id="RJT89346.1"/>
    </source>
</evidence>
<evidence type="ECO:0000313" key="4">
    <source>
        <dbReference type="Proteomes" id="UP000272015"/>
    </source>
</evidence>
<accession>A0A3A5MTP9</accession>
<keyword evidence="2" id="KW-0472">Membrane</keyword>
<protein>
    <submittedName>
        <fullName evidence="3">Uncharacterized protein</fullName>
    </submittedName>
</protein>
<keyword evidence="4" id="KW-1185">Reference proteome</keyword>
<feature type="region of interest" description="Disordered" evidence="1">
    <location>
        <begin position="351"/>
        <end position="376"/>
    </location>
</feature>